<evidence type="ECO:0000313" key="3">
    <source>
        <dbReference type="Proteomes" id="UP001438953"/>
    </source>
</evidence>
<proteinExistence type="predicted"/>
<dbReference type="EMBL" id="JAYWLC010000001">
    <property type="protein sequence ID" value="MER5170355.1"/>
    <property type="molecule type" value="Genomic_DNA"/>
</dbReference>
<dbReference type="Pfam" id="PF10938">
    <property type="entry name" value="YfdX"/>
    <property type="match status" value="1"/>
</dbReference>
<dbReference type="Proteomes" id="UP001438953">
    <property type="component" value="Unassembled WGS sequence"/>
</dbReference>
<evidence type="ECO:0000313" key="2">
    <source>
        <dbReference type="EMBL" id="MER5170355.1"/>
    </source>
</evidence>
<dbReference type="Gene3D" id="6.10.250.2140">
    <property type="match status" value="1"/>
</dbReference>
<keyword evidence="1" id="KW-0732">Signal</keyword>
<gene>
    <name evidence="2" type="ORF">VSX56_01085</name>
</gene>
<evidence type="ECO:0000256" key="1">
    <source>
        <dbReference type="SAM" id="SignalP"/>
    </source>
</evidence>
<feature type="chain" id="PRO_5045728386" evidence="1">
    <location>
        <begin position="24"/>
        <end position="231"/>
    </location>
</feature>
<accession>A0ABV1SBS4</accession>
<reference evidence="2 3" key="2">
    <citation type="submission" date="2024-06" db="EMBL/GenBank/DDBJ databases">
        <title>Thioclava kandeliae sp. nov. from a rhizosphere soil sample of Kandelia candel in a mangrove.</title>
        <authorList>
            <person name="Mu T."/>
        </authorList>
    </citation>
    <scope>NUCLEOTIDE SEQUENCE [LARGE SCALE GENOMIC DNA]</scope>
    <source>
        <strain evidence="2 3">CPCC 100088</strain>
    </source>
</reference>
<dbReference type="RefSeq" id="WP_350934222.1">
    <property type="nucleotide sequence ID" value="NZ_JAYWLC010000001.1"/>
</dbReference>
<protein>
    <submittedName>
        <fullName evidence="2">YfdX family protein</fullName>
    </submittedName>
</protein>
<reference evidence="2 3" key="1">
    <citation type="submission" date="2024-01" db="EMBL/GenBank/DDBJ databases">
        <authorList>
            <person name="Deng Y."/>
            <person name="Su J."/>
        </authorList>
    </citation>
    <scope>NUCLEOTIDE SEQUENCE [LARGE SCALE GENOMIC DNA]</scope>
    <source>
        <strain evidence="2 3">CPCC 100088</strain>
    </source>
</reference>
<name>A0ABV1SBS4_9RHOB</name>
<sequence length="231" mass="24292">MDCKTRFVSAALIGSLISATAIAPVFAEGAQTPDLEKIEQKSATDADLVKLSKNAALSMHAVRGARLALFDGQKEAAGKMIDGALTYMQKAEASDSKGIAPMNTTQPGDYVPFDLAMNVGADFAVTKQNEHQIEAAQTMAANGDQLGAAKLLKASDVSVGLSSALIPADLATEQLKDAQDAYKAGDMDKANMALKAVEESVVFQNVNYTEIPDQSPQISRNNAAAVLRNES</sequence>
<dbReference type="Gene3D" id="1.20.120.1940">
    <property type="entry name" value="YfdX protein domain"/>
    <property type="match status" value="1"/>
</dbReference>
<feature type="signal peptide" evidence="1">
    <location>
        <begin position="1"/>
        <end position="23"/>
    </location>
</feature>
<dbReference type="InterPro" id="IPR021236">
    <property type="entry name" value="Uncharacterised_YfdX"/>
</dbReference>
<comment type="caution">
    <text evidence="2">The sequence shown here is derived from an EMBL/GenBank/DDBJ whole genome shotgun (WGS) entry which is preliminary data.</text>
</comment>
<keyword evidence="3" id="KW-1185">Reference proteome</keyword>
<organism evidence="2 3">
    <name type="scientific">Thioclava kandeliae</name>
    <dbReference type="NCBI Taxonomy" id="3070818"/>
    <lineage>
        <taxon>Bacteria</taxon>
        <taxon>Pseudomonadati</taxon>
        <taxon>Pseudomonadota</taxon>
        <taxon>Alphaproteobacteria</taxon>
        <taxon>Rhodobacterales</taxon>
        <taxon>Paracoccaceae</taxon>
        <taxon>Thioclava</taxon>
    </lineage>
</organism>